<sequence length="326" mass="36324">MNANILFKHINGECDAAEKEMVTAWLDASARNREIYATLRARKQALEFSPVSDWERMQRMMQTEEEMAAPAEEWLAETPRRTKFWRAAAVAASLVGLTTSGMFFWNRQQATAYTPSFVTINTDQSTKKKLTLPDGSTVWLLYNSTLRYDSLALSKNERKMFLEGEAFFDVVQAPSAPFSVHIQDMDVNVLGTSFKVKSRPGMTQEVAVASGKISVSTPALKVQLSPTQRIQYANGRSSIDTLSIDAITAVRENKLVFENASIATIAKHIAEWYNMKVVIKSSSSRPLSFTGSIADDGVYKVLDGLSFLAGFDYKVKDSTIFILPKP</sequence>
<dbReference type="RefSeq" id="WP_111597222.1">
    <property type="nucleotide sequence ID" value="NZ_QLLL01000003.1"/>
</dbReference>
<dbReference type="PIRSF" id="PIRSF018266">
    <property type="entry name" value="FecR"/>
    <property type="match status" value="1"/>
</dbReference>
<dbReference type="PANTHER" id="PTHR30273:SF2">
    <property type="entry name" value="PROTEIN FECR"/>
    <property type="match status" value="1"/>
</dbReference>
<proteinExistence type="predicted"/>
<dbReference type="InterPro" id="IPR006860">
    <property type="entry name" value="FecR"/>
</dbReference>
<feature type="domain" description="FecR protein" evidence="1">
    <location>
        <begin position="119"/>
        <end position="213"/>
    </location>
</feature>
<accession>A0A327QY65</accession>
<gene>
    <name evidence="3" type="ORF">LX64_01744</name>
</gene>
<keyword evidence="4" id="KW-1185">Reference proteome</keyword>
<dbReference type="Proteomes" id="UP000249547">
    <property type="component" value="Unassembled WGS sequence"/>
</dbReference>
<protein>
    <submittedName>
        <fullName evidence="3">FecR family protein</fullName>
    </submittedName>
</protein>
<dbReference type="InterPro" id="IPR012373">
    <property type="entry name" value="Ferrdict_sens_TM"/>
</dbReference>
<evidence type="ECO:0000259" key="1">
    <source>
        <dbReference type="Pfam" id="PF04773"/>
    </source>
</evidence>
<dbReference type="GO" id="GO:0016989">
    <property type="term" value="F:sigma factor antagonist activity"/>
    <property type="evidence" value="ECO:0007669"/>
    <property type="project" value="TreeGrafter"/>
</dbReference>
<organism evidence="3 4">
    <name type="scientific">Chitinophaga skermanii</name>
    <dbReference type="NCBI Taxonomy" id="331697"/>
    <lineage>
        <taxon>Bacteria</taxon>
        <taxon>Pseudomonadati</taxon>
        <taxon>Bacteroidota</taxon>
        <taxon>Chitinophagia</taxon>
        <taxon>Chitinophagales</taxon>
        <taxon>Chitinophagaceae</taxon>
        <taxon>Chitinophaga</taxon>
    </lineage>
</organism>
<dbReference type="EMBL" id="QLLL01000003">
    <property type="protein sequence ID" value="RAJ06617.1"/>
    <property type="molecule type" value="Genomic_DNA"/>
</dbReference>
<comment type="caution">
    <text evidence="3">The sequence shown here is derived from an EMBL/GenBank/DDBJ whole genome shotgun (WGS) entry which is preliminary data.</text>
</comment>
<dbReference type="Gene3D" id="3.55.50.30">
    <property type="match status" value="1"/>
</dbReference>
<dbReference type="OrthoDB" id="654384at2"/>
<dbReference type="PANTHER" id="PTHR30273">
    <property type="entry name" value="PERIPLASMIC SIGNAL SENSOR AND SIGMA FACTOR ACTIVATOR FECR-RELATED"/>
    <property type="match status" value="1"/>
</dbReference>
<evidence type="ECO:0000259" key="2">
    <source>
        <dbReference type="Pfam" id="PF16344"/>
    </source>
</evidence>
<evidence type="ECO:0000313" key="3">
    <source>
        <dbReference type="EMBL" id="RAJ06617.1"/>
    </source>
</evidence>
<evidence type="ECO:0000313" key="4">
    <source>
        <dbReference type="Proteomes" id="UP000249547"/>
    </source>
</evidence>
<reference evidence="3 4" key="1">
    <citation type="submission" date="2018-06" db="EMBL/GenBank/DDBJ databases">
        <title>Genomic Encyclopedia of Archaeal and Bacterial Type Strains, Phase II (KMG-II): from individual species to whole genera.</title>
        <authorList>
            <person name="Goeker M."/>
        </authorList>
    </citation>
    <scope>NUCLEOTIDE SEQUENCE [LARGE SCALE GENOMIC DNA]</scope>
    <source>
        <strain evidence="3 4">DSM 23857</strain>
    </source>
</reference>
<name>A0A327QY65_9BACT</name>
<dbReference type="Pfam" id="PF16344">
    <property type="entry name" value="FecR_C"/>
    <property type="match status" value="1"/>
</dbReference>
<dbReference type="Pfam" id="PF04773">
    <property type="entry name" value="FecR"/>
    <property type="match status" value="1"/>
</dbReference>
<feature type="domain" description="Protein FecR C-terminal" evidence="2">
    <location>
        <begin position="254"/>
        <end position="322"/>
    </location>
</feature>
<dbReference type="InterPro" id="IPR032508">
    <property type="entry name" value="FecR_C"/>
</dbReference>
<dbReference type="AlphaFoldDB" id="A0A327QY65"/>
<dbReference type="Gene3D" id="2.60.120.1440">
    <property type="match status" value="1"/>
</dbReference>